<organism evidence="1">
    <name type="scientific">Citrobacter freundii</name>
    <dbReference type="NCBI Taxonomy" id="546"/>
    <lineage>
        <taxon>Bacteria</taxon>
        <taxon>Pseudomonadati</taxon>
        <taxon>Pseudomonadota</taxon>
        <taxon>Gammaproteobacteria</taxon>
        <taxon>Enterobacterales</taxon>
        <taxon>Enterobacteriaceae</taxon>
        <taxon>Citrobacter</taxon>
        <taxon>Citrobacter freundii complex</taxon>
    </lineage>
</organism>
<reference evidence="1" key="1">
    <citation type="submission" date="2017-11" db="EMBL/GenBank/DDBJ databases">
        <title>Citrobacter freundii harbouring blaOXA-204 on a prophage.</title>
        <authorList>
            <person name="Boyd D.A."/>
            <person name="Mataseje L.F."/>
            <person name="Longtin J."/>
            <person name="Mulvey M.R."/>
        </authorList>
    </citation>
    <scope>NUCLEOTIDE SEQUENCE</scope>
    <source>
        <strain evidence="1">N16-03880</strain>
    </source>
</reference>
<name>A0A2R4PH38_CITFR</name>
<dbReference type="EMBL" id="MG430338">
    <property type="protein sequence ID" value="AVX51009.1"/>
    <property type="molecule type" value="Genomic_DNA"/>
</dbReference>
<proteinExistence type="predicted"/>
<dbReference type="AlphaFoldDB" id="A0A2R4PH38"/>
<protein>
    <submittedName>
        <fullName evidence="1">Phage-like protein</fullName>
    </submittedName>
</protein>
<accession>A0A2R4PH38</accession>
<sequence length="224" mass="22746">MAKYGALISLHNGNPFITPDSTPMTLYRKVTANSTFGGSFNSASVSVTIDGQKGGIAFARTSAPAKISASKSGNTFSVDASNYRGSAFVLEAYFFAIYPLTLPAWGVAIWDAEGTLVLTNESRVLSDLTTIGSPGAATGGLNIDTYMAGKWAVNPMGLGSVLLHAGSAPGGQPIIQTVDVGTGCFNEGAGTRIKGLSSTTASGSSVGTTNSGIVITAINTAAYD</sequence>
<evidence type="ECO:0000313" key="1">
    <source>
        <dbReference type="EMBL" id="AVX51009.1"/>
    </source>
</evidence>
<dbReference type="RefSeq" id="WP_183273526.1">
    <property type="nucleotide sequence ID" value="NZ_CP047269.1"/>
</dbReference>
<gene>
    <name evidence="1" type="ORF">CFOXA204_0295</name>
</gene>